<dbReference type="PANTHER" id="PTHR42734:SF5">
    <property type="entry name" value="IRON TRANSPORT SYSTEM ATP-BINDING PROTEIN HI_0361-RELATED"/>
    <property type="match status" value="1"/>
</dbReference>
<dbReference type="InterPro" id="IPR017871">
    <property type="entry name" value="ABC_transporter-like_CS"/>
</dbReference>
<protein>
    <submittedName>
        <fullName evidence="6">ABC transporter ATP-binding protein</fullName>
    </submittedName>
</protein>
<evidence type="ECO:0000313" key="7">
    <source>
        <dbReference type="Proteomes" id="UP000677515"/>
    </source>
</evidence>
<feature type="domain" description="ABC transporter" evidence="5">
    <location>
        <begin position="26"/>
        <end position="253"/>
    </location>
</feature>
<dbReference type="InterPro" id="IPR003593">
    <property type="entry name" value="AAA+_ATPase"/>
</dbReference>
<evidence type="ECO:0000259" key="5">
    <source>
        <dbReference type="PROSITE" id="PS50893"/>
    </source>
</evidence>
<reference evidence="6 7" key="1">
    <citation type="submission" date="2021-01" db="EMBL/GenBank/DDBJ databases">
        <title>Complete genome sequence of Erwinia rhapontici MAFF 311153.</title>
        <authorList>
            <person name="Morohoshi T."/>
            <person name="Someya N."/>
        </authorList>
    </citation>
    <scope>NUCLEOTIDE SEQUENCE [LARGE SCALE GENOMIC DNA]</scope>
    <source>
        <strain evidence="6 7">MAFF 311153</strain>
    </source>
</reference>
<dbReference type="SUPFAM" id="SSF52540">
    <property type="entry name" value="P-loop containing nucleoside triphosphate hydrolases"/>
    <property type="match status" value="1"/>
</dbReference>
<dbReference type="PROSITE" id="PS50893">
    <property type="entry name" value="ABC_TRANSPORTER_2"/>
    <property type="match status" value="1"/>
</dbReference>
<organism evidence="6 7">
    <name type="scientific">Erwinia rhapontici</name>
    <name type="common">Pectobacterium rhapontici</name>
    <dbReference type="NCBI Taxonomy" id="55212"/>
    <lineage>
        <taxon>Bacteria</taxon>
        <taxon>Pseudomonadati</taxon>
        <taxon>Pseudomonadota</taxon>
        <taxon>Gammaproteobacteria</taxon>
        <taxon>Enterobacterales</taxon>
        <taxon>Erwiniaceae</taxon>
        <taxon>Erwinia</taxon>
    </lineage>
</organism>
<comment type="similarity">
    <text evidence="1">Belongs to the ABC transporter superfamily. Drug exporter-2 (TC 3.A.1.117) family.</text>
</comment>
<dbReference type="InterPro" id="IPR003439">
    <property type="entry name" value="ABC_transporter-like_ATP-bd"/>
</dbReference>
<evidence type="ECO:0000256" key="3">
    <source>
        <dbReference type="ARBA" id="ARBA00022741"/>
    </source>
</evidence>
<keyword evidence="4 6" id="KW-0067">ATP-binding</keyword>
<dbReference type="InterPro" id="IPR050153">
    <property type="entry name" value="Metal_Ion_Import_ABC"/>
</dbReference>
<accession>A0ABM7MX29</accession>
<dbReference type="InterPro" id="IPR027417">
    <property type="entry name" value="P-loop_NTPase"/>
</dbReference>
<dbReference type="Proteomes" id="UP000677515">
    <property type="component" value="Chromosome"/>
</dbReference>
<dbReference type="EMBL" id="AP024329">
    <property type="protein sequence ID" value="BCQ33716.1"/>
    <property type="molecule type" value="Genomic_DNA"/>
</dbReference>
<evidence type="ECO:0000313" key="6">
    <source>
        <dbReference type="EMBL" id="BCQ33716.1"/>
    </source>
</evidence>
<evidence type="ECO:0000256" key="4">
    <source>
        <dbReference type="ARBA" id="ARBA00022840"/>
    </source>
</evidence>
<dbReference type="SMART" id="SM00382">
    <property type="entry name" value="AAA"/>
    <property type="match status" value="1"/>
</dbReference>
<sequence>MAAHGPHRAAGESAGSANLVGHYLMIVLNQLVVGYQHRAVSPVLGGEFARGSMTALVGANGCGKSTLLKTLCGMLPAVSGSVSFTTPRPSMAWLPQHSDIEKSFPLTVFDLVVMGFWRHCGWFRGISRQQRQQALSALDRVNMLPFAEAAPGTLSGGQLQRVLFARLLVQDAELLLLDEPFSGVDSDTIALLLALLAERHHAGCTLIVVLHDMATVAQHFPQVLRLKEQHSEWSCRDCGVTGLNFGRSGGASA</sequence>
<dbReference type="GO" id="GO:0005524">
    <property type="term" value="F:ATP binding"/>
    <property type="evidence" value="ECO:0007669"/>
    <property type="project" value="UniProtKB-KW"/>
</dbReference>
<dbReference type="Pfam" id="PF00005">
    <property type="entry name" value="ABC_tran"/>
    <property type="match status" value="1"/>
</dbReference>
<dbReference type="PROSITE" id="PS00211">
    <property type="entry name" value="ABC_TRANSPORTER_1"/>
    <property type="match status" value="1"/>
</dbReference>
<evidence type="ECO:0000256" key="2">
    <source>
        <dbReference type="ARBA" id="ARBA00022448"/>
    </source>
</evidence>
<name>A0ABM7MX29_ERWRD</name>
<keyword evidence="7" id="KW-1185">Reference proteome</keyword>
<evidence type="ECO:0000256" key="1">
    <source>
        <dbReference type="ARBA" id="ARBA00006526"/>
    </source>
</evidence>
<dbReference type="Gene3D" id="3.40.50.300">
    <property type="entry name" value="P-loop containing nucleotide triphosphate hydrolases"/>
    <property type="match status" value="1"/>
</dbReference>
<gene>
    <name evidence="6" type="ORF">ERHA53_10590</name>
</gene>
<dbReference type="PANTHER" id="PTHR42734">
    <property type="entry name" value="METAL TRANSPORT SYSTEM ATP-BINDING PROTEIN TM_0124-RELATED"/>
    <property type="match status" value="1"/>
</dbReference>
<keyword evidence="2" id="KW-0813">Transport</keyword>
<keyword evidence="3" id="KW-0547">Nucleotide-binding</keyword>
<proteinExistence type="inferred from homology"/>